<dbReference type="InterPro" id="IPR050523">
    <property type="entry name" value="AKR_Detox_Biosynth"/>
</dbReference>
<evidence type="ECO:0000313" key="4">
    <source>
        <dbReference type="Proteomes" id="UP000309215"/>
    </source>
</evidence>
<dbReference type="SUPFAM" id="SSF51430">
    <property type="entry name" value="NAD(P)-linked oxidoreductase"/>
    <property type="match status" value="1"/>
</dbReference>
<evidence type="ECO:0000313" key="3">
    <source>
        <dbReference type="EMBL" id="TKC97131.1"/>
    </source>
</evidence>
<dbReference type="GO" id="GO:0005829">
    <property type="term" value="C:cytosol"/>
    <property type="evidence" value="ECO:0007669"/>
    <property type="project" value="TreeGrafter"/>
</dbReference>
<dbReference type="Gene3D" id="3.20.20.100">
    <property type="entry name" value="NADP-dependent oxidoreductase domain"/>
    <property type="match status" value="1"/>
</dbReference>
<evidence type="ECO:0000259" key="2">
    <source>
        <dbReference type="Pfam" id="PF00248"/>
    </source>
</evidence>
<sequence>MSFLLAPWTRPRDPSEKPLLAVGTMNFGKRTPEAESIRLVHHALDRGLTLFDTANAYVDGNAERILGKALADRRDRALVATKVGFGRTAGKPEGLSRARVLAAIDESLGRLGMEFVDVYYLHVPDDGTPLAETLDAVQTLLASGKIRAWAVSNYASWQVLEMFHLADQRGMPRPVMSQVLYNVLIRQLDIEYFRFARKYRLHSTVYNPLAGGLLSGKHAPSAEPPKGSRFEKNPLYQRRYWTARFFELVSAYREVAESQGMTLVELAYAYLVGTRGVDSILVGPGSIEHLDAAIDACAKVLPDEAWERVDALYRDFQGTNASYAR</sequence>
<accession>A0A4U1ISE3</accession>
<evidence type="ECO:0000256" key="1">
    <source>
        <dbReference type="ARBA" id="ARBA00023002"/>
    </source>
</evidence>
<dbReference type="PANTHER" id="PTHR43364:SF4">
    <property type="entry name" value="NAD(P)-LINKED OXIDOREDUCTASE SUPERFAMILY PROTEIN"/>
    <property type="match status" value="1"/>
</dbReference>
<dbReference type="AlphaFoldDB" id="A0A4U1ISE3"/>
<dbReference type="RefSeq" id="WP_136935205.1">
    <property type="nucleotide sequence ID" value="NZ_SSMQ01000082.1"/>
</dbReference>
<keyword evidence="4" id="KW-1185">Reference proteome</keyword>
<dbReference type="GO" id="GO:0016491">
    <property type="term" value="F:oxidoreductase activity"/>
    <property type="evidence" value="ECO:0007669"/>
    <property type="project" value="UniProtKB-KW"/>
</dbReference>
<dbReference type="PANTHER" id="PTHR43364">
    <property type="entry name" value="NADH-SPECIFIC METHYLGLYOXAL REDUCTASE-RELATED"/>
    <property type="match status" value="1"/>
</dbReference>
<dbReference type="OrthoDB" id="3216283at2"/>
<dbReference type="InterPro" id="IPR023210">
    <property type="entry name" value="NADP_OxRdtase_dom"/>
</dbReference>
<gene>
    <name evidence="3" type="ORF">E8A74_44265</name>
</gene>
<comment type="caution">
    <text evidence="3">The sequence shown here is derived from an EMBL/GenBank/DDBJ whole genome shotgun (WGS) entry which is preliminary data.</text>
</comment>
<dbReference type="Proteomes" id="UP000309215">
    <property type="component" value="Unassembled WGS sequence"/>
</dbReference>
<dbReference type="Pfam" id="PF00248">
    <property type="entry name" value="Aldo_ket_red"/>
    <property type="match status" value="1"/>
</dbReference>
<dbReference type="InterPro" id="IPR036812">
    <property type="entry name" value="NAD(P)_OxRdtase_dom_sf"/>
</dbReference>
<keyword evidence="1" id="KW-0560">Oxidoreductase</keyword>
<feature type="domain" description="NADP-dependent oxidoreductase" evidence="2">
    <location>
        <begin position="20"/>
        <end position="313"/>
    </location>
</feature>
<name>A0A4U1ISE3_9BACT</name>
<protein>
    <submittedName>
        <fullName evidence="3">Aldo/keto reductase</fullName>
    </submittedName>
</protein>
<dbReference type="EMBL" id="SSMQ01000082">
    <property type="protein sequence ID" value="TKC97131.1"/>
    <property type="molecule type" value="Genomic_DNA"/>
</dbReference>
<reference evidence="3 4" key="1">
    <citation type="submission" date="2019-04" db="EMBL/GenBank/DDBJ databases">
        <authorList>
            <person name="Li Y."/>
            <person name="Wang J."/>
        </authorList>
    </citation>
    <scope>NUCLEOTIDE SEQUENCE [LARGE SCALE GENOMIC DNA]</scope>
    <source>
        <strain evidence="3 4">DSM 14668</strain>
    </source>
</reference>
<organism evidence="3 4">
    <name type="scientific">Polyangium fumosum</name>
    <dbReference type="NCBI Taxonomy" id="889272"/>
    <lineage>
        <taxon>Bacteria</taxon>
        <taxon>Pseudomonadati</taxon>
        <taxon>Myxococcota</taxon>
        <taxon>Polyangia</taxon>
        <taxon>Polyangiales</taxon>
        <taxon>Polyangiaceae</taxon>
        <taxon>Polyangium</taxon>
    </lineage>
</organism>
<proteinExistence type="predicted"/>